<name>A0A438BZR8_VITVI</name>
<comment type="caution">
    <text evidence="2">The sequence shown here is derived from an EMBL/GenBank/DDBJ whole genome shotgun (WGS) entry which is preliminary data.</text>
</comment>
<dbReference type="EMBL" id="QGNW01002589">
    <property type="protein sequence ID" value="RVW16453.1"/>
    <property type="molecule type" value="Genomic_DNA"/>
</dbReference>
<accession>A0A438BZR8</accession>
<organism evidence="2 3">
    <name type="scientific">Vitis vinifera</name>
    <name type="common">Grape</name>
    <dbReference type="NCBI Taxonomy" id="29760"/>
    <lineage>
        <taxon>Eukaryota</taxon>
        <taxon>Viridiplantae</taxon>
        <taxon>Streptophyta</taxon>
        <taxon>Embryophyta</taxon>
        <taxon>Tracheophyta</taxon>
        <taxon>Spermatophyta</taxon>
        <taxon>Magnoliopsida</taxon>
        <taxon>eudicotyledons</taxon>
        <taxon>Gunneridae</taxon>
        <taxon>Pentapetalae</taxon>
        <taxon>rosids</taxon>
        <taxon>Vitales</taxon>
        <taxon>Vitaceae</taxon>
        <taxon>Viteae</taxon>
        <taxon>Vitis</taxon>
    </lineage>
</organism>
<feature type="region of interest" description="Disordered" evidence="1">
    <location>
        <begin position="106"/>
        <end position="126"/>
    </location>
</feature>
<reference evidence="2 3" key="1">
    <citation type="journal article" date="2018" name="PLoS Genet.">
        <title>Population sequencing reveals clonal diversity and ancestral inbreeding in the grapevine cultivar Chardonnay.</title>
        <authorList>
            <person name="Roach M.J."/>
            <person name="Johnson D.L."/>
            <person name="Bohlmann J."/>
            <person name="van Vuuren H.J."/>
            <person name="Jones S.J."/>
            <person name="Pretorius I.S."/>
            <person name="Schmidt S.A."/>
            <person name="Borneman A.R."/>
        </authorList>
    </citation>
    <scope>NUCLEOTIDE SEQUENCE [LARGE SCALE GENOMIC DNA]</scope>
    <source>
        <strain evidence="3">cv. Chardonnay</strain>
        <tissue evidence="2">Leaf</tissue>
    </source>
</reference>
<evidence type="ECO:0000313" key="2">
    <source>
        <dbReference type="EMBL" id="RVW16453.1"/>
    </source>
</evidence>
<proteinExistence type="predicted"/>
<gene>
    <name evidence="2" type="ORF">CK203_067778</name>
</gene>
<protein>
    <submittedName>
        <fullName evidence="2">Uncharacterized protein</fullName>
    </submittedName>
</protein>
<sequence>MDGSKIAKSSESRTELLSRIQIPKRQPRGTALYTGVSRCLECNCDRIHKPNGDRFKILNNEAHQESQSVHVKPSKLRKSLLQKIANVQKMQKDEIDAIDTKRFDSEMSGGRERNAQGSISCSHPRKPREALRPANLLLNNQILSTSPKWVPLSTRAKFASSWRFCSAPDISMSSMVQS</sequence>
<evidence type="ECO:0000256" key="1">
    <source>
        <dbReference type="SAM" id="MobiDB-lite"/>
    </source>
</evidence>
<dbReference type="AlphaFoldDB" id="A0A438BZR8"/>
<evidence type="ECO:0000313" key="3">
    <source>
        <dbReference type="Proteomes" id="UP000288805"/>
    </source>
</evidence>
<dbReference type="Proteomes" id="UP000288805">
    <property type="component" value="Unassembled WGS sequence"/>
</dbReference>